<organism evidence="1 2">
    <name type="scientific">Caerostris darwini</name>
    <dbReference type="NCBI Taxonomy" id="1538125"/>
    <lineage>
        <taxon>Eukaryota</taxon>
        <taxon>Metazoa</taxon>
        <taxon>Ecdysozoa</taxon>
        <taxon>Arthropoda</taxon>
        <taxon>Chelicerata</taxon>
        <taxon>Arachnida</taxon>
        <taxon>Araneae</taxon>
        <taxon>Araneomorphae</taxon>
        <taxon>Entelegynae</taxon>
        <taxon>Araneoidea</taxon>
        <taxon>Araneidae</taxon>
        <taxon>Caerostris</taxon>
    </lineage>
</organism>
<keyword evidence="2" id="KW-1185">Reference proteome</keyword>
<evidence type="ECO:0000313" key="2">
    <source>
        <dbReference type="Proteomes" id="UP001054837"/>
    </source>
</evidence>
<dbReference type="AlphaFoldDB" id="A0AAV4U804"/>
<reference evidence="1 2" key="1">
    <citation type="submission" date="2021-06" db="EMBL/GenBank/DDBJ databases">
        <title>Caerostris darwini draft genome.</title>
        <authorList>
            <person name="Kono N."/>
            <person name="Arakawa K."/>
        </authorList>
    </citation>
    <scope>NUCLEOTIDE SEQUENCE [LARGE SCALE GENOMIC DNA]</scope>
</reference>
<sequence length="66" mass="7741">MFLQRVGHFFKSEEGLKCRGTLRICSQDLLQSYQKSGLSPTQDKPNRSWEKAEFKLHTTLDGYEFK</sequence>
<dbReference type="EMBL" id="BPLQ01010834">
    <property type="protein sequence ID" value="GIY53878.1"/>
    <property type="molecule type" value="Genomic_DNA"/>
</dbReference>
<dbReference type="Proteomes" id="UP001054837">
    <property type="component" value="Unassembled WGS sequence"/>
</dbReference>
<protein>
    <submittedName>
        <fullName evidence="1">Uncharacterized protein</fullName>
    </submittedName>
</protein>
<evidence type="ECO:0000313" key="1">
    <source>
        <dbReference type="EMBL" id="GIY53878.1"/>
    </source>
</evidence>
<comment type="caution">
    <text evidence="1">The sequence shown here is derived from an EMBL/GenBank/DDBJ whole genome shotgun (WGS) entry which is preliminary data.</text>
</comment>
<proteinExistence type="predicted"/>
<gene>
    <name evidence="1" type="ORF">CDAR_86981</name>
</gene>
<name>A0AAV4U804_9ARAC</name>
<accession>A0AAV4U804</accession>